<dbReference type="GO" id="GO:0009903">
    <property type="term" value="P:chloroplast avoidance movement"/>
    <property type="evidence" value="ECO:0007669"/>
    <property type="project" value="TreeGrafter"/>
</dbReference>
<dbReference type="AlphaFoldDB" id="A0A445EU60"/>
<protein>
    <recommendedName>
        <fullName evidence="7">WEB family protein</fullName>
    </recommendedName>
</protein>
<evidence type="ECO:0000256" key="1">
    <source>
        <dbReference type="ARBA" id="ARBA00005485"/>
    </source>
</evidence>
<evidence type="ECO:0000256" key="2">
    <source>
        <dbReference type="ARBA" id="ARBA00023054"/>
    </source>
</evidence>
<feature type="compositionally biased region" description="Low complexity" evidence="4">
    <location>
        <begin position="644"/>
        <end position="658"/>
    </location>
</feature>
<evidence type="ECO:0000256" key="3">
    <source>
        <dbReference type="SAM" id="Coils"/>
    </source>
</evidence>
<feature type="coiled-coil region" evidence="3">
    <location>
        <begin position="337"/>
        <end position="371"/>
    </location>
</feature>
<feature type="region of interest" description="Disordered" evidence="4">
    <location>
        <begin position="598"/>
        <end position="677"/>
    </location>
</feature>
<dbReference type="GO" id="GO:0009904">
    <property type="term" value="P:chloroplast accumulation movement"/>
    <property type="evidence" value="ECO:0007669"/>
    <property type="project" value="TreeGrafter"/>
</dbReference>
<dbReference type="EMBL" id="SDMP01000001">
    <property type="protein sequence ID" value="RYR78882.1"/>
    <property type="molecule type" value="Genomic_DNA"/>
</dbReference>
<evidence type="ECO:0000256" key="4">
    <source>
        <dbReference type="SAM" id="MobiDB-lite"/>
    </source>
</evidence>
<feature type="coiled-coil region" evidence="3">
    <location>
        <begin position="421"/>
        <end position="483"/>
    </location>
</feature>
<dbReference type="PANTHER" id="PTHR32054:SF46">
    <property type="entry name" value="WEB FAMILY PROTEIN-RELATED"/>
    <property type="match status" value="1"/>
</dbReference>
<accession>A0A445EU60</accession>
<comment type="caution">
    <text evidence="5">The sequence shown here is derived from an EMBL/GenBank/DDBJ whole genome shotgun (WGS) entry which is preliminary data.</text>
</comment>
<dbReference type="PANTHER" id="PTHR32054">
    <property type="entry name" value="HEAVY CHAIN, PUTATIVE, EXPRESSED-RELATED-RELATED"/>
    <property type="match status" value="1"/>
</dbReference>
<dbReference type="InterPro" id="IPR008545">
    <property type="entry name" value="Web"/>
</dbReference>
<feature type="compositionally biased region" description="Acidic residues" evidence="4">
    <location>
        <begin position="609"/>
        <end position="619"/>
    </location>
</feature>
<dbReference type="Pfam" id="PF05701">
    <property type="entry name" value="WEMBL"/>
    <property type="match status" value="1"/>
</dbReference>
<evidence type="ECO:0008006" key="7">
    <source>
        <dbReference type="Google" id="ProtNLM"/>
    </source>
</evidence>
<name>A0A445EU60_ARAHY</name>
<feature type="region of interest" description="Disordered" evidence="4">
    <location>
        <begin position="562"/>
        <end position="584"/>
    </location>
</feature>
<feature type="coiled-coil region" evidence="3">
    <location>
        <begin position="126"/>
        <end position="306"/>
    </location>
</feature>
<proteinExistence type="inferred from homology"/>
<dbReference type="GO" id="GO:0005829">
    <property type="term" value="C:cytosol"/>
    <property type="evidence" value="ECO:0007669"/>
    <property type="project" value="TreeGrafter"/>
</dbReference>
<dbReference type="Proteomes" id="UP000289738">
    <property type="component" value="Chromosome A01"/>
</dbReference>
<reference evidence="5 6" key="1">
    <citation type="submission" date="2019-01" db="EMBL/GenBank/DDBJ databases">
        <title>Sequencing of cultivated peanut Arachis hypogaea provides insights into genome evolution and oil improvement.</title>
        <authorList>
            <person name="Chen X."/>
        </authorList>
    </citation>
    <scope>NUCLEOTIDE SEQUENCE [LARGE SCALE GENOMIC DNA]</scope>
    <source>
        <strain evidence="6">cv. Fuhuasheng</strain>
        <tissue evidence="5">Leaves</tissue>
    </source>
</reference>
<organism evidence="5 6">
    <name type="scientific">Arachis hypogaea</name>
    <name type="common">Peanut</name>
    <dbReference type="NCBI Taxonomy" id="3818"/>
    <lineage>
        <taxon>Eukaryota</taxon>
        <taxon>Viridiplantae</taxon>
        <taxon>Streptophyta</taxon>
        <taxon>Embryophyta</taxon>
        <taxon>Tracheophyta</taxon>
        <taxon>Spermatophyta</taxon>
        <taxon>Magnoliopsida</taxon>
        <taxon>eudicotyledons</taxon>
        <taxon>Gunneridae</taxon>
        <taxon>Pentapetalae</taxon>
        <taxon>rosids</taxon>
        <taxon>fabids</taxon>
        <taxon>Fabales</taxon>
        <taxon>Fabaceae</taxon>
        <taxon>Papilionoideae</taxon>
        <taxon>50 kb inversion clade</taxon>
        <taxon>dalbergioids sensu lato</taxon>
        <taxon>Dalbergieae</taxon>
        <taxon>Pterocarpus clade</taxon>
        <taxon>Arachis</taxon>
    </lineage>
</organism>
<comment type="similarity">
    <text evidence="1">Belongs to the WEB family.</text>
</comment>
<gene>
    <name evidence="5" type="ORF">Ahy_A01g003746</name>
</gene>
<feature type="compositionally biased region" description="Polar residues" evidence="4">
    <location>
        <begin position="500"/>
        <end position="512"/>
    </location>
</feature>
<keyword evidence="6" id="KW-1185">Reference proteome</keyword>
<keyword evidence="2 3" id="KW-0175">Coiled coil</keyword>
<dbReference type="STRING" id="3818.A0A445EU60"/>
<feature type="compositionally biased region" description="Low complexity" evidence="4">
    <location>
        <begin position="77"/>
        <end position="86"/>
    </location>
</feature>
<evidence type="ECO:0000313" key="6">
    <source>
        <dbReference type="Proteomes" id="UP000289738"/>
    </source>
</evidence>
<sequence>MWEFNGKVGMSWMHKKEDAILSCTFPSSFIAFTATPIPIPTPIVLYPLPSSSPLLLLIHSFLSLFRLLQGPVRNSEESPSSESSNNGATSRIPKDAVSKFGGRVDWKSRRTQSLERSKLVGQEISKTETVEELENTKKLIEELKTNLERIEKEELEAKEEADLLSVKIEEMEEDIVSEASVEAKAQLDAEKARHAAAVSDLEFVKRELDSLNKEYTCMVSERDVAARKAEDAVAASKEAEKALENLTNELIATKESLSATRAAHLEAEEKRSGIADEEFHKCRLELEEAEEELEKLNKQVLSARVLKSKLDASSSLLLDLKAELAAYMGSKLKEQGNLELKKELEEVKLNIEKAAAEVDSLREASMSLKSELEDEKSILSGLRQSEEMAATAVTTLQEELEKTRSLIAFRRMKEQEDREMMIELPKKLQEVEKEAEEARALLKAAQAELMEAEQEAEQAKALATTLENKLLSTEKEIESAKVSEKFARDAIKALEKTETGKSGNESDPSKVTLTLDEYQELSKRTYKAEEQANARIAAANAQIEKAKELELRSLEKLEELNEELSVRRESLKIATENADRAKEGKLAIEYELRTWITEQEEQQRKADELSPDTDTEAEPNVDAATPLPDQHLSSSKCNDAPVLTESAPGTAPASAPEAPEAPAPAPDTKTKKKKKLKSLFPTKVVMFFSKRKTHPAK</sequence>
<evidence type="ECO:0000313" key="5">
    <source>
        <dbReference type="EMBL" id="RYR78882.1"/>
    </source>
</evidence>
<feature type="region of interest" description="Disordered" evidence="4">
    <location>
        <begin position="494"/>
        <end position="513"/>
    </location>
</feature>
<feature type="region of interest" description="Disordered" evidence="4">
    <location>
        <begin position="73"/>
        <end position="94"/>
    </location>
</feature>